<dbReference type="RefSeq" id="WP_130153803.1">
    <property type="nucleotide sequence ID" value="NZ_SCFB01000005.1"/>
</dbReference>
<gene>
    <name evidence="7" type="primary">rplI</name>
    <name evidence="9" type="ORF">EQU50_03680</name>
</gene>
<dbReference type="InterPro" id="IPR020069">
    <property type="entry name" value="Ribosomal_bL9_C"/>
</dbReference>
<comment type="caution">
    <text evidence="9">The sequence shown here is derived from an EMBL/GenBank/DDBJ whole genome shotgun (WGS) entry which is preliminary data.</text>
</comment>
<dbReference type="Gene3D" id="3.40.5.10">
    <property type="entry name" value="Ribosomal protein L9, N-terminal domain"/>
    <property type="match status" value="1"/>
</dbReference>
<dbReference type="FunFam" id="3.40.5.10:FF:000003">
    <property type="entry name" value="50S ribosomal protein L9"/>
    <property type="match status" value="1"/>
</dbReference>
<dbReference type="PANTHER" id="PTHR21368">
    <property type="entry name" value="50S RIBOSOMAL PROTEIN L9"/>
    <property type="match status" value="1"/>
</dbReference>
<evidence type="ECO:0000256" key="2">
    <source>
        <dbReference type="ARBA" id="ARBA00022730"/>
    </source>
</evidence>
<sequence length="167" mass="18478">MQVILLERIEKLGQMGQTVTVKQGYARNYLLPKKKALRATESNVKHFESQRAQLEARNLTHRADAEHVAKKMAGLTVTLIRQASEVGHLYGSVRAQDIAEVVQNKGYTVTKGQVVLSVPIKTLGMHQAKIMVHPEVEVLITVQIAQSEEEANAQLEKQAAAKTTEEA</sequence>
<evidence type="ECO:0000256" key="3">
    <source>
        <dbReference type="ARBA" id="ARBA00022884"/>
    </source>
</evidence>
<dbReference type="GO" id="GO:1990904">
    <property type="term" value="C:ribonucleoprotein complex"/>
    <property type="evidence" value="ECO:0007669"/>
    <property type="project" value="UniProtKB-KW"/>
</dbReference>
<accession>A0A4Q7DJ43</accession>
<dbReference type="SUPFAM" id="SSF55653">
    <property type="entry name" value="Ribosomal protein L9 C-domain"/>
    <property type="match status" value="1"/>
</dbReference>
<dbReference type="InterPro" id="IPR036935">
    <property type="entry name" value="Ribosomal_bL9_N_sf"/>
</dbReference>
<dbReference type="PROSITE" id="PS00651">
    <property type="entry name" value="RIBOSOMAL_L9"/>
    <property type="match status" value="1"/>
</dbReference>
<proteinExistence type="inferred from homology"/>
<keyword evidence="3 7" id="KW-0694">RNA-binding</keyword>
<dbReference type="InterPro" id="IPR036791">
    <property type="entry name" value="Ribosomal_bL9_C_sf"/>
</dbReference>
<evidence type="ECO:0000256" key="1">
    <source>
        <dbReference type="ARBA" id="ARBA00010605"/>
    </source>
</evidence>
<dbReference type="GO" id="GO:0003735">
    <property type="term" value="F:structural constituent of ribosome"/>
    <property type="evidence" value="ECO:0007669"/>
    <property type="project" value="InterPro"/>
</dbReference>
<keyword evidence="2 7" id="KW-0699">rRNA-binding</keyword>
<feature type="domain" description="Ribosomal protein L9" evidence="8">
    <location>
        <begin position="13"/>
        <end position="40"/>
    </location>
</feature>
<evidence type="ECO:0000259" key="8">
    <source>
        <dbReference type="PROSITE" id="PS00651"/>
    </source>
</evidence>
<dbReference type="InterPro" id="IPR000244">
    <property type="entry name" value="Ribosomal_bL9"/>
</dbReference>
<keyword evidence="4 7" id="KW-0689">Ribosomal protein</keyword>
<evidence type="ECO:0000313" key="10">
    <source>
        <dbReference type="Proteomes" id="UP000293550"/>
    </source>
</evidence>
<dbReference type="EMBL" id="SCFB01000005">
    <property type="protein sequence ID" value="RZI46044.1"/>
    <property type="molecule type" value="Genomic_DNA"/>
</dbReference>
<dbReference type="GO" id="GO:0019843">
    <property type="term" value="F:rRNA binding"/>
    <property type="evidence" value="ECO:0007669"/>
    <property type="project" value="UniProtKB-UniRule"/>
</dbReference>
<dbReference type="GO" id="GO:0006412">
    <property type="term" value="P:translation"/>
    <property type="evidence" value="ECO:0007669"/>
    <property type="project" value="UniProtKB-UniRule"/>
</dbReference>
<keyword evidence="10" id="KW-1185">Reference proteome</keyword>
<dbReference type="Proteomes" id="UP000293550">
    <property type="component" value="Unassembled WGS sequence"/>
</dbReference>
<dbReference type="OrthoDB" id="9788336at2"/>
<evidence type="ECO:0000256" key="6">
    <source>
        <dbReference type="ARBA" id="ARBA00035292"/>
    </source>
</evidence>
<evidence type="ECO:0000313" key="9">
    <source>
        <dbReference type="EMBL" id="RZI46044.1"/>
    </source>
</evidence>
<organism evidence="9 10">
    <name type="scientific">Candidatus Finniella inopinata</name>
    <dbReference type="NCBI Taxonomy" id="1696036"/>
    <lineage>
        <taxon>Bacteria</taxon>
        <taxon>Pseudomonadati</taxon>
        <taxon>Pseudomonadota</taxon>
        <taxon>Alphaproteobacteria</taxon>
        <taxon>Holosporales</taxon>
        <taxon>Candidatus Paracaedibacteraceae</taxon>
        <taxon>Candidatus Finniella</taxon>
    </lineage>
</organism>
<dbReference type="InterPro" id="IPR020070">
    <property type="entry name" value="Ribosomal_bL9_N"/>
</dbReference>
<comment type="function">
    <text evidence="7">Binds to the 23S rRNA.</text>
</comment>
<reference evidence="9 10" key="1">
    <citation type="submission" date="2018-10" db="EMBL/GenBank/DDBJ databases">
        <title>An updated phylogeny of the Alphaproteobacteria reveals that the parasitic Rickettsiales and Holosporales have independent origins.</title>
        <authorList>
            <person name="Munoz-Gomez S.A."/>
            <person name="Hess S."/>
            <person name="Burger G."/>
            <person name="Lang B.F."/>
            <person name="Susko E."/>
            <person name="Slamovits C.H."/>
            <person name="Roger A.J."/>
        </authorList>
    </citation>
    <scope>NUCLEOTIDE SEQUENCE [LARGE SCALE GENOMIC DNA]</scope>
    <source>
        <strain evidence="9">HOLO01</strain>
    </source>
</reference>
<evidence type="ECO:0000256" key="5">
    <source>
        <dbReference type="ARBA" id="ARBA00023274"/>
    </source>
</evidence>
<dbReference type="SUPFAM" id="SSF55658">
    <property type="entry name" value="L9 N-domain-like"/>
    <property type="match status" value="1"/>
</dbReference>
<protein>
    <recommendedName>
        <fullName evidence="6 7">Large ribosomal subunit protein bL9</fullName>
    </recommendedName>
</protein>
<evidence type="ECO:0000256" key="4">
    <source>
        <dbReference type="ARBA" id="ARBA00022980"/>
    </source>
</evidence>
<keyword evidence="5 7" id="KW-0687">Ribonucleoprotein</keyword>
<dbReference type="Gene3D" id="3.10.430.100">
    <property type="entry name" value="Ribosomal protein L9, C-terminal domain"/>
    <property type="match status" value="1"/>
</dbReference>
<dbReference type="AlphaFoldDB" id="A0A4Q7DJ43"/>
<name>A0A4Q7DJ43_9PROT</name>
<dbReference type="GO" id="GO:0005840">
    <property type="term" value="C:ribosome"/>
    <property type="evidence" value="ECO:0007669"/>
    <property type="project" value="UniProtKB-KW"/>
</dbReference>
<dbReference type="InterPro" id="IPR020594">
    <property type="entry name" value="Ribosomal_bL9_bac/chp"/>
</dbReference>
<evidence type="ECO:0000256" key="7">
    <source>
        <dbReference type="HAMAP-Rule" id="MF_00503"/>
    </source>
</evidence>
<comment type="similarity">
    <text evidence="1 7">Belongs to the bacterial ribosomal protein bL9 family.</text>
</comment>
<dbReference type="Pfam" id="PF03948">
    <property type="entry name" value="Ribosomal_L9_C"/>
    <property type="match status" value="1"/>
</dbReference>
<dbReference type="InterPro" id="IPR009027">
    <property type="entry name" value="Ribosomal_bL9/RNase_H1_N"/>
</dbReference>
<dbReference type="NCBIfam" id="TIGR00158">
    <property type="entry name" value="L9"/>
    <property type="match status" value="1"/>
</dbReference>
<dbReference type="HAMAP" id="MF_00503">
    <property type="entry name" value="Ribosomal_bL9"/>
    <property type="match status" value="1"/>
</dbReference>
<dbReference type="Pfam" id="PF01281">
    <property type="entry name" value="Ribosomal_L9_N"/>
    <property type="match status" value="1"/>
</dbReference>